<dbReference type="RefSeq" id="WP_123782908.1">
    <property type="nucleotide sequence ID" value="NZ_RKIK01000060.1"/>
</dbReference>
<organism evidence="6 7">
    <name type="scientific">Vibrio ponticus</name>
    <dbReference type="NCBI Taxonomy" id="265668"/>
    <lineage>
        <taxon>Bacteria</taxon>
        <taxon>Pseudomonadati</taxon>
        <taxon>Pseudomonadota</taxon>
        <taxon>Gammaproteobacteria</taxon>
        <taxon>Vibrionales</taxon>
        <taxon>Vibrionaceae</taxon>
        <taxon>Vibrio</taxon>
    </lineage>
</organism>
<accession>A0A3N3DWF3</accession>
<dbReference type="SUPFAM" id="SSF56935">
    <property type="entry name" value="Porins"/>
    <property type="match status" value="1"/>
</dbReference>
<comment type="subcellular location">
    <subcellularLocation>
        <location evidence="1">Cell outer membrane</location>
        <topology evidence="1">Multi-pass membrane protein</topology>
    </subcellularLocation>
</comment>
<feature type="chain" id="PRO_5018106643" evidence="4">
    <location>
        <begin position="20"/>
        <end position="320"/>
    </location>
</feature>
<feature type="domain" description="Porin" evidence="5">
    <location>
        <begin position="7"/>
        <end position="303"/>
    </location>
</feature>
<feature type="signal peptide" evidence="4">
    <location>
        <begin position="1"/>
        <end position="19"/>
    </location>
</feature>
<proteinExistence type="predicted"/>
<comment type="caution">
    <text evidence="6">The sequence shown here is derived from an EMBL/GenBank/DDBJ whole genome shotgun (WGS) entry which is preliminary data.</text>
</comment>
<sequence>MKKTLVALSVLVAASSAQAIELYNQDGVSVNIHGDIEVTYQNSFDHSSMKQQIEDADFGFDVRYALNDEFTFGGYWEFDGSSSNNAKDTKNGDTYVALYSKSYGSIKFGRLCTAVDDLGGITTDYQFDVNKLYAAASGDYACRDEAIRYDYDNGSFYTTLGFVQDKMADHAPIASDATYFDGRFGYRVNDLDLSVFYANLNTVDLATNPDEDAFGFEANYTGFESFRVGLGYYATNKDIDNADTNVFTLGADYYLGKWTFGTAVSVADHDEDALDATNWFVNAGYALAPNTTAYAEVAGQDIDGNDDSDTALAIGVKASF</sequence>
<dbReference type="InterPro" id="IPR050298">
    <property type="entry name" value="Gram-neg_bact_OMP"/>
</dbReference>
<name>A0A3N3DWF3_9VIBR</name>
<dbReference type="Gene3D" id="2.40.160.10">
    <property type="entry name" value="Porin"/>
    <property type="match status" value="1"/>
</dbReference>
<gene>
    <name evidence="6" type="ORF">EGH82_16350</name>
</gene>
<evidence type="ECO:0000256" key="2">
    <source>
        <dbReference type="ARBA" id="ARBA00022729"/>
    </source>
</evidence>
<keyword evidence="3" id="KW-0472">Membrane</keyword>
<evidence type="ECO:0000313" key="6">
    <source>
        <dbReference type="EMBL" id="ROV58851.1"/>
    </source>
</evidence>
<dbReference type="InterPro" id="IPR033900">
    <property type="entry name" value="Gram_neg_porin_domain"/>
</dbReference>
<evidence type="ECO:0000256" key="3">
    <source>
        <dbReference type="ARBA" id="ARBA00023136"/>
    </source>
</evidence>
<evidence type="ECO:0000256" key="1">
    <source>
        <dbReference type="ARBA" id="ARBA00004571"/>
    </source>
</evidence>
<dbReference type="PANTHER" id="PTHR34501:SF2">
    <property type="entry name" value="OUTER MEMBRANE PORIN F-RELATED"/>
    <property type="match status" value="1"/>
</dbReference>
<dbReference type="Pfam" id="PF13609">
    <property type="entry name" value="Porin_4"/>
    <property type="match status" value="1"/>
</dbReference>
<dbReference type="PANTHER" id="PTHR34501">
    <property type="entry name" value="PROTEIN YDDL-RELATED"/>
    <property type="match status" value="1"/>
</dbReference>
<dbReference type="GO" id="GO:0009279">
    <property type="term" value="C:cell outer membrane"/>
    <property type="evidence" value="ECO:0007669"/>
    <property type="project" value="UniProtKB-SubCell"/>
</dbReference>
<dbReference type="Proteomes" id="UP000278792">
    <property type="component" value="Unassembled WGS sequence"/>
</dbReference>
<dbReference type="AlphaFoldDB" id="A0A3N3DWF3"/>
<protein>
    <submittedName>
        <fullName evidence="6">Porin</fullName>
    </submittedName>
</protein>
<evidence type="ECO:0000313" key="7">
    <source>
        <dbReference type="Proteomes" id="UP000278792"/>
    </source>
</evidence>
<reference evidence="6 7" key="1">
    <citation type="submission" date="2018-11" db="EMBL/GenBank/DDBJ databases">
        <title>Vibrio ponticus strain CAIM 1751 pathogenic for the snapper Lutjanus guttatus.</title>
        <authorList>
            <person name="Soto-Rodriguez S."/>
            <person name="Lozano-Olvera R."/>
            <person name="Gomez-Gil B."/>
        </authorList>
    </citation>
    <scope>NUCLEOTIDE SEQUENCE [LARGE SCALE GENOMIC DNA]</scope>
    <source>
        <strain evidence="6 7">CAIM 1751</strain>
    </source>
</reference>
<dbReference type="EMBL" id="RKIK01000060">
    <property type="protein sequence ID" value="ROV58851.1"/>
    <property type="molecule type" value="Genomic_DNA"/>
</dbReference>
<evidence type="ECO:0000256" key="4">
    <source>
        <dbReference type="SAM" id="SignalP"/>
    </source>
</evidence>
<keyword evidence="2 4" id="KW-0732">Signal</keyword>
<dbReference type="GO" id="GO:0015288">
    <property type="term" value="F:porin activity"/>
    <property type="evidence" value="ECO:0007669"/>
    <property type="project" value="InterPro"/>
</dbReference>
<dbReference type="InterPro" id="IPR023614">
    <property type="entry name" value="Porin_dom_sf"/>
</dbReference>
<evidence type="ECO:0000259" key="5">
    <source>
        <dbReference type="Pfam" id="PF13609"/>
    </source>
</evidence>